<gene>
    <name evidence="1" type="ORF">CAGA_03230</name>
</gene>
<protein>
    <submittedName>
        <fullName evidence="1">Uncharacterized protein</fullName>
    </submittedName>
</protein>
<dbReference type="AlphaFoldDB" id="A0A4Z0Y2H3"/>
<comment type="caution">
    <text evidence="1">The sequence shown here is derived from an EMBL/GenBank/DDBJ whole genome shotgun (WGS) entry which is preliminary data.</text>
</comment>
<organism evidence="1 2">
    <name type="scientific">Caproiciproducens galactitolivorans</name>
    <dbReference type="NCBI Taxonomy" id="642589"/>
    <lineage>
        <taxon>Bacteria</taxon>
        <taxon>Bacillati</taxon>
        <taxon>Bacillota</taxon>
        <taxon>Clostridia</taxon>
        <taxon>Eubacteriales</taxon>
        <taxon>Acutalibacteraceae</taxon>
        <taxon>Caproiciproducens</taxon>
    </lineage>
</organism>
<name>A0A4Z0Y2H3_9FIRM</name>
<sequence length="56" mass="6540">MEMNKYNCTNPNRIHISNAPKYKLAEPKKEEIDLVQEFKKNPDSFFPSIIPPAKPH</sequence>
<accession>A0A4Z0Y2H3</accession>
<keyword evidence="2" id="KW-1185">Reference proteome</keyword>
<dbReference type="EMBL" id="SRMQ01000001">
    <property type="protein sequence ID" value="TGJ77914.1"/>
    <property type="molecule type" value="Genomic_DNA"/>
</dbReference>
<proteinExistence type="predicted"/>
<evidence type="ECO:0000313" key="1">
    <source>
        <dbReference type="EMBL" id="TGJ77914.1"/>
    </source>
</evidence>
<dbReference type="Proteomes" id="UP000297714">
    <property type="component" value="Unassembled WGS sequence"/>
</dbReference>
<reference evidence="1 2" key="1">
    <citation type="submission" date="2019-04" db="EMBL/GenBank/DDBJ databases">
        <authorList>
            <person name="Poehlein A."/>
            <person name="Bengelsdorf F.R."/>
            <person name="Duerre P."/>
            <person name="Daniel R."/>
        </authorList>
    </citation>
    <scope>NUCLEOTIDE SEQUENCE [LARGE SCALE GENOMIC DNA]</scope>
    <source>
        <strain evidence="1 2">BS-1</strain>
    </source>
</reference>
<dbReference type="RefSeq" id="WP_167875129.1">
    <property type="nucleotide sequence ID" value="NZ_JAJUFJ010000001.1"/>
</dbReference>
<evidence type="ECO:0000313" key="2">
    <source>
        <dbReference type="Proteomes" id="UP000297714"/>
    </source>
</evidence>